<dbReference type="GO" id="GO:0005524">
    <property type="term" value="F:ATP binding"/>
    <property type="evidence" value="ECO:0007669"/>
    <property type="project" value="UniProtKB-KW"/>
</dbReference>
<dbReference type="PANTHER" id="PTHR33540">
    <property type="entry name" value="TRNA THREONYLCARBAMOYLADENOSINE BIOSYNTHESIS PROTEIN TSAE"/>
    <property type="match status" value="1"/>
</dbReference>
<proteinExistence type="inferred from homology"/>
<comment type="similarity">
    <text evidence="2">Belongs to the TsaE family.</text>
</comment>
<dbReference type="GO" id="GO:0002949">
    <property type="term" value="P:tRNA threonylcarbamoyladenosine modification"/>
    <property type="evidence" value="ECO:0007669"/>
    <property type="project" value="InterPro"/>
</dbReference>
<dbReference type="SUPFAM" id="SSF52540">
    <property type="entry name" value="P-loop containing nucleoside triphosphate hydrolases"/>
    <property type="match status" value="1"/>
</dbReference>
<feature type="compositionally biased region" description="Pro residues" evidence="11">
    <location>
        <begin position="175"/>
        <end position="184"/>
    </location>
</feature>
<dbReference type="OrthoDB" id="9815896at2"/>
<sequence length="184" mass="19178">MKRTFVSTDAEATEALGEALGQHLPAGTVMTLDGDLGTGKTTLVRGLGRGLGLDEPISSPTYMLMQAYEGGRVPLYHFDAWMEGREKALLADGADEFLGAGGIAVVEWGSRVLDWLPEPRLEVTLGHRSPEERTISMAVIGGPGPLGAALEAVLERLGTPGAVAGLVPRENGHPSEPPGAPSVS</sequence>
<evidence type="ECO:0000256" key="10">
    <source>
        <dbReference type="ARBA" id="ARBA00032441"/>
    </source>
</evidence>
<keyword evidence="5" id="KW-0819">tRNA processing</keyword>
<dbReference type="GO" id="GO:0005737">
    <property type="term" value="C:cytoplasm"/>
    <property type="evidence" value="ECO:0007669"/>
    <property type="project" value="UniProtKB-SubCell"/>
</dbReference>
<dbReference type="Gene3D" id="3.40.50.300">
    <property type="entry name" value="P-loop containing nucleotide triphosphate hydrolases"/>
    <property type="match status" value="1"/>
</dbReference>
<name>A0A518ETG8_9BACT</name>
<organism evidence="12 13">
    <name type="scientific">Saltatorellus ferox</name>
    <dbReference type="NCBI Taxonomy" id="2528018"/>
    <lineage>
        <taxon>Bacteria</taxon>
        <taxon>Pseudomonadati</taxon>
        <taxon>Planctomycetota</taxon>
        <taxon>Planctomycetia</taxon>
        <taxon>Planctomycetia incertae sedis</taxon>
        <taxon>Saltatorellus</taxon>
    </lineage>
</organism>
<evidence type="ECO:0000313" key="13">
    <source>
        <dbReference type="Proteomes" id="UP000320390"/>
    </source>
</evidence>
<dbReference type="Proteomes" id="UP000320390">
    <property type="component" value="Chromosome"/>
</dbReference>
<dbReference type="EMBL" id="CP036434">
    <property type="protein sequence ID" value="QDV07380.1"/>
    <property type="molecule type" value="Genomic_DNA"/>
</dbReference>
<evidence type="ECO:0000256" key="9">
    <source>
        <dbReference type="ARBA" id="ARBA00022842"/>
    </source>
</evidence>
<evidence type="ECO:0000256" key="1">
    <source>
        <dbReference type="ARBA" id="ARBA00004496"/>
    </source>
</evidence>
<evidence type="ECO:0000256" key="3">
    <source>
        <dbReference type="ARBA" id="ARBA00019010"/>
    </source>
</evidence>
<dbReference type="PANTHER" id="PTHR33540:SF2">
    <property type="entry name" value="TRNA THREONYLCARBAMOYLADENOSINE BIOSYNTHESIS PROTEIN TSAE"/>
    <property type="match status" value="1"/>
</dbReference>
<evidence type="ECO:0000256" key="11">
    <source>
        <dbReference type="SAM" id="MobiDB-lite"/>
    </source>
</evidence>
<keyword evidence="7" id="KW-0547">Nucleotide-binding</keyword>
<dbReference type="InterPro" id="IPR003442">
    <property type="entry name" value="T6A_TsaE"/>
</dbReference>
<keyword evidence="9" id="KW-0460">Magnesium</keyword>
<reference evidence="12 13" key="1">
    <citation type="submission" date="2019-02" db="EMBL/GenBank/DDBJ databases">
        <title>Deep-cultivation of Planctomycetes and their phenomic and genomic characterization uncovers novel biology.</title>
        <authorList>
            <person name="Wiegand S."/>
            <person name="Jogler M."/>
            <person name="Boedeker C."/>
            <person name="Pinto D."/>
            <person name="Vollmers J."/>
            <person name="Rivas-Marin E."/>
            <person name="Kohn T."/>
            <person name="Peeters S.H."/>
            <person name="Heuer A."/>
            <person name="Rast P."/>
            <person name="Oberbeckmann S."/>
            <person name="Bunk B."/>
            <person name="Jeske O."/>
            <person name="Meyerdierks A."/>
            <person name="Storesund J.E."/>
            <person name="Kallscheuer N."/>
            <person name="Luecker S."/>
            <person name="Lage O.M."/>
            <person name="Pohl T."/>
            <person name="Merkel B.J."/>
            <person name="Hornburger P."/>
            <person name="Mueller R.-W."/>
            <person name="Bruemmer F."/>
            <person name="Labrenz M."/>
            <person name="Spormann A.M."/>
            <person name="Op den Camp H."/>
            <person name="Overmann J."/>
            <person name="Amann R."/>
            <person name="Jetten M.S.M."/>
            <person name="Mascher T."/>
            <person name="Medema M.H."/>
            <person name="Devos D.P."/>
            <person name="Kaster A.-K."/>
            <person name="Ovreas L."/>
            <person name="Rohde M."/>
            <person name="Galperin M.Y."/>
            <person name="Jogler C."/>
        </authorList>
    </citation>
    <scope>NUCLEOTIDE SEQUENCE [LARGE SCALE GENOMIC DNA]</scope>
    <source>
        <strain evidence="12 13">Poly30</strain>
    </source>
</reference>
<protein>
    <recommendedName>
        <fullName evidence="3">tRNA threonylcarbamoyladenosine biosynthesis protein TsaE</fullName>
    </recommendedName>
    <alternativeName>
        <fullName evidence="10">t(6)A37 threonylcarbamoyladenosine biosynthesis protein TsaE</fullName>
    </alternativeName>
</protein>
<dbReference type="InterPro" id="IPR027417">
    <property type="entry name" value="P-loop_NTPase"/>
</dbReference>
<gene>
    <name evidence="12" type="primary">tsaE</name>
    <name evidence="12" type="ORF">Poly30_29040</name>
</gene>
<dbReference type="NCBIfam" id="TIGR00150">
    <property type="entry name" value="T6A_YjeE"/>
    <property type="match status" value="1"/>
</dbReference>
<accession>A0A518ETG8</accession>
<dbReference type="GO" id="GO:0046872">
    <property type="term" value="F:metal ion binding"/>
    <property type="evidence" value="ECO:0007669"/>
    <property type="project" value="UniProtKB-KW"/>
</dbReference>
<evidence type="ECO:0000256" key="4">
    <source>
        <dbReference type="ARBA" id="ARBA00022490"/>
    </source>
</evidence>
<keyword evidence="13" id="KW-1185">Reference proteome</keyword>
<dbReference type="AlphaFoldDB" id="A0A518ETG8"/>
<dbReference type="Pfam" id="PF02367">
    <property type="entry name" value="TsaE"/>
    <property type="match status" value="1"/>
</dbReference>
<evidence type="ECO:0000256" key="8">
    <source>
        <dbReference type="ARBA" id="ARBA00022840"/>
    </source>
</evidence>
<evidence type="ECO:0000313" key="12">
    <source>
        <dbReference type="EMBL" id="QDV07380.1"/>
    </source>
</evidence>
<evidence type="ECO:0000256" key="5">
    <source>
        <dbReference type="ARBA" id="ARBA00022694"/>
    </source>
</evidence>
<keyword evidence="4" id="KW-0963">Cytoplasm</keyword>
<feature type="region of interest" description="Disordered" evidence="11">
    <location>
        <begin position="164"/>
        <end position="184"/>
    </location>
</feature>
<evidence type="ECO:0000256" key="2">
    <source>
        <dbReference type="ARBA" id="ARBA00007599"/>
    </source>
</evidence>
<comment type="subcellular location">
    <subcellularLocation>
        <location evidence="1">Cytoplasm</location>
    </subcellularLocation>
</comment>
<keyword evidence="8" id="KW-0067">ATP-binding</keyword>
<keyword evidence="6" id="KW-0479">Metal-binding</keyword>
<evidence type="ECO:0000256" key="7">
    <source>
        <dbReference type="ARBA" id="ARBA00022741"/>
    </source>
</evidence>
<dbReference type="RefSeq" id="WP_145198361.1">
    <property type="nucleotide sequence ID" value="NZ_CP036434.1"/>
</dbReference>
<evidence type="ECO:0000256" key="6">
    <source>
        <dbReference type="ARBA" id="ARBA00022723"/>
    </source>
</evidence>